<dbReference type="NCBIfam" id="NF004685">
    <property type="entry name" value="PRK06029.1"/>
    <property type="match status" value="1"/>
</dbReference>
<evidence type="ECO:0000259" key="7">
    <source>
        <dbReference type="Pfam" id="PF02441"/>
    </source>
</evidence>
<dbReference type="Gene3D" id="3.40.50.1950">
    <property type="entry name" value="Flavin prenyltransferase-like"/>
    <property type="match status" value="1"/>
</dbReference>
<dbReference type="PANTHER" id="PTHR43374">
    <property type="entry name" value="FLAVIN PRENYLTRANSFERASE"/>
    <property type="match status" value="1"/>
</dbReference>
<organism evidence="8">
    <name type="scientific">hydrocarbon metagenome</name>
    <dbReference type="NCBI Taxonomy" id="938273"/>
    <lineage>
        <taxon>unclassified sequences</taxon>
        <taxon>metagenomes</taxon>
        <taxon>ecological metagenomes</taxon>
    </lineage>
</organism>
<evidence type="ECO:0000256" key="6">
    <source>
        <dbReference type="ARBA" id="ARBA00066834"/>
    </source>
</evidence>
<evidence type="ECO:0000313" key="8">
    <source>
        <dbReference type="EMBL" id="KUG17857.1"/>
    </source>
</evidence>
<dbReference type="GO" id="GO:0016831">
    <property type="term" value="F:carboxy-lyase activity"/>
    <property type="evidence" value="ECO:0007669"/>
    <property type="project" value="TreeGrafter"/>
</dbReference>
<keyword evidence="3" id="KW-0288">FMN</keyword>
<feature type="domain" description="Flavoprotein" evidence="7">
    <location>
        <begin position="1"/>
        <end position="172"/>
    </location>
</feature>
<dbReference type="SUPFAM" id="SSF52507">
    <property type="entry name" value="Homo-oligomeric flavin-containing Cys decarboxylases, HFCD"/>
    <property type="match status" value="1"/>
</dbReference>
<dbReference type="InterPro" id="IPR004507">
    <property type="entry name" value="UbiX-like"/>
</dbReference>
<gene>
    <name evidence="8" type="ORF">ASZ90_012500</name>
</gene>
<dbReference type="EMBL" id="LNQE01001419">
    <property type="protein sequence ID" value="KUG17857.1"/>
    <property type="molecule type" value="Genomic_DNA"/>
</dbReference>
<dbReference type="InterPro" id="IPR003382">
    <property type="entry name" value="Flavoprotein"/>
</dbReference>
<dbReference type="Pfam" id="PF02441">
    <property type="entry name" value="Flavoprotein"/>
    <property type="match status" value="1"/>
</dbReference>
<dbReference type="HAMAP" id="MF_01984">
    <property type="entry name" value="ubiX_pad"/>
    <property type="match status" value="1"/>
</dbReference>
<dbReference type="GO" id="GO:0106141">
    <property type="term" value="F:flavin prenyltransferase activity"/>
    <property type="evidence" value="ECO:0007669"/>
    <property type="project" value="UniProtKB-EC"/>
</dbReference>
<dbReference type="FunFam" id="3.40.50.1950:FF:000001">
    <property type="entry name" value="Flavin prenyltransferase UbiX"/>
    <property type="match status" value="1"/>
</dbReference>
<evidence type="ECO:0000256" key="4">
    <source>
        <dbReference type="ARBA" id="ARBA00022679"/>
    </source>
</evidence>
<dbReference type="PANTHER" id="PTHR43374:SF1">
    <property type="entry name" value="FLAVIN PRENYLTRANSFERASE PAD1, MITOCHONDRIAL"/>
    <property type="match status" value="1"/>
</dbReference>
<accession>A0A0W8FAL4</accession>
<sequence>MEIVVGISGASGVQYGIRLLEALKAKGCTTHLIITDSARKIIEIETSSPARGVEELATHVYAPKDFSAPVASGSHLFDALVVIPCSMGTLSGIACGSSDTLITRCADVCLKEKRRLILVPRETPLSLIQLRNMVAASEAGAVILPACPAFYSQPKSLAELVDVLVGRVLDLLGLENDLYKRWEGE</sequence>
<evidence type="ECO:0000256" key="2">
    <source>
        <dbReference type="ARBA" id="ARBA00022630"/>
    </source>
</evidence>
<comment type="similarity">
    <text evidence="5">Belongs to the UbiX/PAD1 family.</text>
</comment>
<proteinExistence type="inferred from homology"/>
<evidence type="ECO:0000256" key="1">
    <source>
        <dbReference type="ARBA" id="ARBA00022602"/>
    </source>
</evidence>
<name>A0A0W8FAL4_9ZZZZ</name>
<comment type="caution">
    <text evidence="8">The sequence shown here is derived from an EMBL/GenBank/DDBJ whole genome shotgun (WGS) entry which is preliminary data.</text>
</comment>
<evidence type="ECO:0000256" key="5">
    <source>
        <dbReference type="ARBA" id="ARBA00060793"/>
    </source>
</evidence>
<dbReference type="NCBIfam" id="TIGR00421">
    <property type="entry name" value="ubiX_pad"/>
    <property type="match status" value="1"/>
</dbReference>
<keyword evidence="1" id="KW-0637">Prenyltransferase</keyword>
<reference evidence="8" key="1">
    <citation type="journal article" date="2015" name="Proc. Natl. Acad. Sci. U.S.A.">
        <title>Networks of energetic and metabolic interactions define dynamics in microbial communities.</title>
        <authorList>
            <person name="Embree M."/>
            <person name="Liu J.K."/>
            <person name="Al-Bassam M.M."/>
            <person name="Zengler K."/>
        </authorList>
    </citation>
    <scope>NUCLEOTIDE SEQUENCE</scope>
</reference>
<dbReference type="InterPro" id="IPR036551">
    <property type="entry name" value="Flavin_trans-like"/>
</dbReference>
<keyword evidence="4" id="KW-0808">Transferase</keyword>
<evidence type="ECO:0000256" key="3">
    <source>
        <dbReference type="ARBA" id="ARBA00022643"/>
    </source>
</evidence>
<dbReference type="AlphaFoldDB" id="A0A0W8FAL4"/>
<keyword evidence="2" id="KW-0285">Flavoprotein</keyword>
<protein>
    <recommendedName>
        <fullName evidence="6">flavin prenyltransferase</fullName>
        <ecNumber evidence="6">2.5.1.129</ecNumber>
    </recommendedName>
</protein>
<dbReference type="EC" id="2.5.1.129" evidence="6"/>